<evidence type="ECO:0000313" key="9">
    <source>
        <dbReference type="EMBL" id="MFD2461643.1"/>
    </source>
</evidence>
<accession>A0ABW5GLB8</accession>
<dbReference type="Proteomes" id="UP001597419">
    <property type="component" value="Unassembled WGS sequence"/>
</dbReference>
<keyword evidence="5 7" id="KW-1133">Transmembrane helix</keyword>
<keyword evidence="2 7" id="KW-0813">Transport</keyword>
<evidence type="ECO:0000256" key="5">
    <source>
        <dbReference type="ARBA" id="ARBA00022989"/>
    </source>
</evidence>
<feature type="domain" description="ABC transmembrane type-1" evidence="8">
    <location>
        <begin position="73"/>
        <end position="263"/>
    </location>
</feature>
<keyword evidence="4 7" id="KW-0812">Transmembrane</keyword>
<dbReference type="CDD" id="cd06261">
    <property type="entry name" value="TM_PBP2"/>
    <property type="match status" value="1"/>
</dbReference>
<comment type="subcellular location">
    <subcellularLocation>
        <location evidence="1 7">Cell membrane</location>
        <topology evidence="1 7">Multi-pass membrane protein</topology>
    </subcellularLocation>
</comment>
<dbReference type="RefSeq" id="WP_345390249.1">
    <property type="nucleotide sequence ID" value="NZ_BAABHG010000004.1"/>
</dbReference>
<proteinExistence type="inferred from homology"/>
<keyword evidence="10" id="KW-1185">Reference proteome</keyword>
<dbReference type="SUPFAM" id="SSF161098">
    <property type="entry name" value="MetI-like"/>
    <property type="match status" value="1"/>
</dbReference>
<feature type="transmembrane region" description="Helical" evidence="7">
    <location>
        <begin position="77"/>
        <end position="97"/>
    </location>
</feature>
<evidence type="ECO:0000259" key="8">
    <source>
        <dbReference type="PROSITE" id="PS50928"/>
    </source>
</evidence>
<keyword evidence="3" id="KW-1003">Cell membrane</keyword>
<evidence type="ECO:0000256" key="7">
    <source>
        <dbReference type="RuleBase" id="RU363032"/>
    </source>
</evidence>
<dbReference type="PROSITE" id="PS50928">
    <property type="entry name" value="ABC_TM1"/>
    <property type="match status" value="1"/>
</dbReference>
<feature type="transmembrane region" description="Helical" evidence="7">
    <location>
        <begin position="109"/>
        <end position="129"/>
    </location>
</feature>
<dbReference type="PANTHER" id="PTHR43744">
    <property type="entry name" value="ABC TRANSPORTER PERMEASE PROTEIN MG189-RELATED-RELATED"/>
    <property type="match status" value="1"/>
</dbReference>
<evidence type="ECO:0000256" key="1">
    <source>
        <dbReference type="ARBA" id="ARBA00004651"/>
    </source>
</evidence>
<evidence type="ECO:0000313" key="10">
    <source>
        <dbReference type="Proteomes" id="UP001597419"/>
    </source>
</evidence>
<evidence type="ECO:0000256" key="3">
    <source>
        <dbReference type="ARBA" id="ARBA00022475"/>
    </source>
</evidence>
<comment type="caution">
    <text evidence="9">The sequence shown here is derived from an EMBL/GenBank/DDBJ whole genome shotgun (WGS) entry which is preliminary data.</text>
</comment>
<evidence type="ECO:0000256" key="4">
    <source>
        <dbReference type="ARBA" id="ARBA00022692"/>
    </source>
</evidence>
<organism evidence="9 10">
    <name type="scientific">Amycolatopsis samaneae</name>
    <dbReference type="NCBI Taxonomy" id="664691"/>
    <lineage>
        <taxon>Bacteria</taxon>
        <taxon>Bacillati</taxon>
        <taxon>Actinomycetota</taxon>
        <taxon>Actinomycetes</taxon>
        <taxon>Pseudonocardiales</taxon>
        <taxon>Pseudonocardiaceae</taxon>
        <taxon>Amycolatopsis</taxon>
    </lineage>
</organism>
<dbReference type="Gene3D" id="1.10.3720.10">
    <property type="entry name" value="MetI-like"/>
    <property type="match status" value="1"/>
</dbReference>
<gene>
    <name evidence="9" type="ORF">ACFSYJ_23760</name>
</gene>
<reference evidence="10" key="1">
    <citation type="journal article" date="2019" name="Int. J. Syst. Evol. Microbiol.">
        <title>The Global Catalogue of Microorganisms (GCM) 10K type strain sequencing project: providing services to taxonomists for standard genome sequencing and annotation.</title>
        <authorList>
            <consortium name="The Broad Institute Genomics Platform"/>
            <consortium name="The Broad Institute Genome Sequencing Center for Infectious Disease"/>
            <person name="Wu L."/>
            <person name="Ma J."/>
        </authorList>
    </citation>
    <scope>NUCLEOTIDE SEQUENCE [LARGE SCALE GENOMIC DNA]</scope>
    <source>
        <strain evidence="10">CGMCC 4.7643</strain>
    </source>
</reference>
<feature type="transmembrane region" description="Helical" evidence="7">
    <location>
        <begin position="12"/>
        <end position="31"/>
    </location>
</feature>
<dbReference type="InterPro" id="IPR000515">
    <property type="entry name" value="MetI-like"/>
</dbReference>
<dbReference type="PANTHER" id="PTHR43744:SF12">
    <property type="entry name" value="ABC TRANSPORTER PERMEASE PROTEIN MG189-RELATED"/>
    <property type="match status" value="1"/>
</dbReference>
<dbReference type="Pfam" id="PF00528">
    <property type="entry name" value="BPD_transp_1"/>
    <property type="match status" value="1"/>
</dbReference>
<sequence>MDATTARRWRTLPVYFALVLVTVASVFPLYWSFVISTSDNSVIGDRTPALLPGGHLLDNLAAVFDAVDFWAAIRNSLIVACTVAVSNVVLASLAGFAFARLRFPGRNSLFLVVVGSMMVPAQLGVIPLYILVGELGWESKLQAVIVPGLVSAFSVFWMRQSCEESVPAELVDAARADGCSLLRVYWHVALPALRPQAAVLGMLSFMAAWNDFFWPLIVLDPNETPTVQVVLSQLASGRFTNYSLMLTGATLGALPVITLFLLLSRQVINGMIGGRFHA</sequence>
<dbReference type="InterPro" id="IPR035906">
    <property type="entry name" value="MetI-like_sf"/>
</dbReference>
<feature type="transmembrane region" description="Helical" evidence="7">
    <location>
        <begin position="239"/>
        <end position="263"/>
    </location>
</feature>
<name>A0ABW5GLB8_9PSEU</name>
<keyword evidence="6 7" id="KW-0472">Membrane</keyword>
<comment type="similarity">
    <text evidence="7">Belongs to the binding-protein-dependent transport system permease family.</text>
</comment>
<dbReference type="EMBL" id="JBHUKU010000014">
    <property type="protein sequence ID" value="MFD2461643.1"/>
    <property type="molecule type" value="Genomic_DNA"/>
</dbReference>
<protein>
    <submittedName>
        <fullName evidence="9">Carbohydrate ABC transporter permease</fullName>
    </submittedName>
</protein>
<evidence type="ECO:0000256" key="2">
    <source>
        <dbReference type="ARBA" id="ARBA00022448"/>
    </source>
</evidence>
<evidence type="ECO:0000256" key="6">
    <source>
        <dbReference type="ARBA" id="ARBA00023136"/>
    </source>
</evidence>